<keyword evidence="3 5" id="KW-0863">Zinc-finger</keyword>
<gene>
    <name evidence="8" type="ORF">L228DRAFT_264072</name>
</gene>
<accession>A0A164ZCU4</accession>
<feature type="domain" description="CCHC-type" evidence="7">
    <location>
        <begin position="338"/>
        <end position="354"/>
    </location>
</feature>
<evidence type="ECO:0000313" key="9">
    <source>
        <dbReference type="Proteomes" id="UP000076632"/>
    </source>
</evidence>
<evidence type="ECO:0000256" key="5">
    <source>
        <dbReference type="PROSITE-ProRule" id="PRU00047"/>
    </source>
</evidence>
<reference evidence="8 9" key="1">
    <citation type="journal article" date="2016" name="Fungal Biol.">
        <title>The genome of Xylona heveae provides a window into fungal endophytism.</title>
        <authorList>
            <person name="Gazis R."/>
            <person name="Kuo A."/>
            <person name="Riley R."/>
            <person name="LaButti K."/>
            <person name="Lipzen A."/>
            <person name="Lin J."/>
            <person name="Amirebrahimi M."/>
            <person name="Hesse C.N."/>
            <person name="Spatafora J.W."/>
            <person name="Henrissat B."/>
            <person name="Hainaut M."/>
            <person name="Grigoriev I.V."/>
            <person name="Hibbett D.S."/>
        </authorList>
    </citation>
    <scope>NUCLEOTIDE SEQUENCE [LARGE SCALE GENOMIC DNA]</scope>
    <source>
        <strain evidence="8 9">TC161</strain>
    </source>
</reference>
<evidence type="ECO:0000256" key="3">
    <source>
        <dbReference type="ARBA" id="ARBA00022771"/>
    </source>
</evidence>
<keyword evidence="2" id="KW-0677">Repeat</keyword>
<dbReference type="RefSeq" id="XP_018184500.1">
    <property type="nucleotide sequence ID" value="XM_018334544.1"/>
</dbReference>
<proteinExistence type="predicted"/>
<feature type="domain" description="CCHC-type" evidence="7">
    <location>
        <begin position="362"/>
        <end position="377"/>
    </location>
</feature>
<feature type="compositionally biased region" description="Basic and acidic residues" evidence="6">
    <location>
        <begin position="45"/>
        <end position="54"/>
    </location>
</feature>
<keyword evidence="9" id="KW-1185">Reference proteome</keyword>
<keyword evidence="1" id="KW-0479">Metal-binding</keyword>
<evidence type="ECO:0000256" key="1">
    <source>
        <dbReference type="ARBA" id="ARBA00022723"/>
    </source>
</evidence>
<dbReference type="SMART" id="SM00343">
    <property type="entry name" value="ZnF_C2HC"/>
    <property type="match status" value="4"/>
</dbReference>
<dbReference type="Gene3D" id="4.10.60.10">
    <property type="entry name" value="Zinc finger, CCHC-type"/>
    <property type="match status" value="2"/>
</dbReference>
<dbReference type="InParanoid" id="A0A164ZCU4"/>
<evidence type="ECO:0000313" key="8">
    <source>
        <dbReference type="EMBL" id="KZF18945.1"/>
    </source>
</evidence>
<dbReference type="GeneID" id="28899681"/>
<sequence length="567" mass="62522">MSWDDSGADPSNNWGSGAEDAWKGDNSGSGGKWNNDNDGNFEQDPESRSKHADGFEASGGDGEGCPTTLLTLGTLAAVNPVILLANAPNLVSLAANVSTAAKPAIIKPIARIRGSSKEPVVFARKKDTLPLNALINRLTSARTVVKKVWKPGHAELPRRPDKANDKLSMSGHKTIDCKNNRFLDYTGIETKSPEESWKGLQEADATGDLDDVRDALRVYYKAVPLSSYAEIEQAFRDHHFATYLIAREKSINDSQTIMDLQGKLGCKYEVGLYLSPKVRRKAAAEGWPPTPEENKERLLDAGIVVDRLVPICDRCREAGHVSKFCKEEKPASERPIVKCANCHEEGHRVRDCPQERVDQFACRNCKQPGHNAAECPEPRSAEGVECKNCNEKTRERKQGLPKLRVSIAHQIRVFAAANRLSEEGHMARDCDKPRNPDTVQCRNCDQTKEIQWATSLEIALNPKIGARSSATIAARWVTPSNVVLQPLLNPRTMRLMSETLVLPPPDGRVRLLLLKVTGTRAVQVPKPGKPVKTGSSHAMSPSITPILREIRAMFELIDWTHIVPTLD</sequence>
<dbReference type="OrthoDB" id="8026949at2759"/>
<dbReference type="PANTHER" id="PTHR47103">
    <property type="entry name" value="DNA-BINDING PROTEIN"/>
    <property type="match status" value="1"/>
</dbReference>
<dbReference type="InterPro" id="IPR036875">
    <property type="entry name" value="Znf_CCHC_sf"/>
</dbReference>
<keyword evidence="4" id="KW-0862">Zinc</keyword>
<protein>
    <recommendedName>
        <fullName evidence="7">CCHC-type domain-containing protein</fullName>
    </recommendedName>
</protein>
<dbReference type="STRING" id="1328760.A0A164ZCU4"/>
<dbReference type="InterPro" id="IPR001878">
    <property type="entry name" value="Znf_CCHC"/>
</dbReference>
<dbReference type="PANTHER" id="PTHR47103:SF8">
    <property type="entry name" value="DNA-BINDING PROTEIN"/>
    <property type="match status" value="1"/>
</dbReference>
<dbReference type="SUPFAM" id="SSF57756">
    <property type="entry name" value="Retrovirus zinc finger-like domains"/>
    <property type="match status" value="1"/>
</dbReference>
<dbReference type="PROSITE" id="PS50158">
    <property type="entry name" value="ZF_CCHC"/>
    <property type="match status" value="2"/>
</dbReference>
<organism evidence="8 9">
    <name type="scientific">Xylona heveae (strain CBS 132557 / TC161)</name>
    <dbReference type="NCBI Taxonomy" id="1328760"/>
    <lineage>
        <taxon>Eukaryota</taxon>
        <taxon>Fungi</taxon>
        <taxon>Dikarya</taxon>
        <taxon>Ascomycota</taxon>
        <taxon>Pezizomycotina</taxon>
        <taxon>Xylonomycetes</taxon>
        <taxon>Xylonales</taxon>
        <taxon>Xylonaceae</taxon>
        <taxon>Xylona</taxon>
    </lineage>
</organism>
<name>A0A164ZCU4_XYLHT</name>
<evidence type="ECO:0000259" key="7">
    <source>
        <dbReference type="PROSITE" id="PS50158"/>
    </source>
</evidence>
<evidence type="ECO:0000256" key="6">
    <source>
        <dbReference type="SAM" id="MobiDB-lite"/>
    </source>
</evidence>
<dbReference type="Proteomes" id="UP000076632">
    <property type="component" value="Unassembled WGS sequence"/>
</dbReference>
<evidence type="ECO:0000256" key="2">
    <source>
        <dbReference type="ARBA" id="ARBA00022737"/>
    </source>
</evidence>
<dbReference type="EMBL" id="KV407468">
    <property type="protein sequence ID" value="KZF18945.1"/>
    <property type="molecule type" value="Genomic_DNA"/>
</dbReference>
<evidence type="ECO:0000256" key="4">
    <source>
        <dbReference type="ARBA" id="ARBA00022833"/>
    </source>
</evidence>
<dbReference type="AlphaFoldDB" id="A0A164ZCU4"/>
<dbReference type="Pfam" id="PF00098">
    <property type="entry name" value="zf-CCHC"/>
    <property type="match status" value="2"/>
</dbReference>
<feature type="region of interest" description="Disordered" evidence="6">
    <location>
        <begin position="1"/>
        <end position="62"/>
    </location>
</feature>
<dbReference type="GO" id="GO:0008270">
    <property type="term" value="F:zinc ion binding"/>
    <property type="evidence" value="ECO:0007669"/>
    <property type="project" value="UniProtKB-KW"/>
</dbReference>
<dbReference type="GO" id="GO:0003676">
    <property type="term" value="F:nucleic acid binding"/>
    <property type="evidence" value="ECO:0007669"/>
    <property type="project" value="InterPro"/>
</dbReference>